<dbReference type="EMBL" id="CAADAN010000001">
    <property type="protein sequence ID" value="VFD29466.1"/>
    <property type="molecule type" value="Genomic_DNA"/>
</dbReference>
<evidence type="ECO:0000256" key="1">
    <source>
        <dbReference type="ARBA" id="ARBA00022801"/>
    </source>
</evidence>
<dbReference type="PANTHER" id="PTHR31988">
    <property type="entry name" value="ESTERASE, PUTATIVE (DUF303)-RELATED"/>
    <property type="match status" value="1"/>
</dbReference>
<dbReference type="Pfam" id="PF03629">
    <property type="entry name" value="SASA"/>
    <property type="match status" value="1"/>
</dbReference>
<dbReference type="Proteomes" id="UP000879542">
    <property type="component" value="Unassembled WGS sequence"/>
</dbReference>
<dbReference type="InterPro" id="IPR005181">
    <property type="entry name" value="SASA"/>
</dbReference>
<evidence type="ECO:0000313" key="11">
    <source>
        <dbReference type="Proteomes" id="UP000189137"/>
    </source>
</evidence>
<dbReference type="InterPro" id="IPR052940">
    <property type="entry name" value="Carb_Esterase_6"/>
</dbReference>
<sequence>MENIDVFLLIGQSNARGLGNPKESIIPNENCFEYLSTDEIINMRCELETSEGDGTIAPAFSNEWNKLTGNKVCFIHNAKDGSRIKNWNHDNNWFLNDTIEKFNTGCTTLSKHYNIENKYVIWIQGESDAKYGSDVLYYKESLKKIAYRLKEECMIDKMFVSLTGYWLGEDEYFIRTRRIAAAQESACSECDILCVGSKIAMQFHDRGLTIDDVHYTQEGLNMLGEDLCKNIYKYHITKEKSVLSDTIDLSEARKYICELEKISKRFV</sequence>
<dbReference type="Proteomes" id="UP000878956">
    <property type="component" value="Unassembled WGS sequence"/>
</dbReference>
<organism evidence="4">
    <name type="scientific">Clostridioides difficile</name>
    <name type="common">Peptoclostridium difficile</name>
    <dbReference type="NCBI Taxonomy" id="1496"/>
    <lineage>
        <taxon>Bacteria</taxon>
        <taxon>Bacillati</taxon>
        <taxon>Bacillota</taxon>
        <taxon>Clostridia</taxon>
        <taxon>Peptostreptococcales</taxon>
        <taxon>Peptostreptococcaceae</taxon>
        <taxon>Clostridioides</taxon>
    </lineage>
</organism>
<evidence type="ECO:0000313" key="9">
    <source>
        <dbReference type="EMBL" id="SJS48856.1"/>
    </source>
</evidence>
<reference evidence="9 11" key="2">
    <citation type="submission" date="2017-02" db="EMBL/GenBank/DDBJ databases">
        <authorList>
            <consortium name="Pathogen Informatics"/>
        </authorList>
    </citation>
    <scope>NUCLEOTIDE SEQUENCE [LARGE SCALE GENOMIC DNA]</scope>
    <source>
        <strain evidence="10">Clo34</strain>
        <strain evidence="12">clo34</strain>
        <strain evidence="9 11">VRECD0157</strain>
    </source>
</reference>
<name>A0A031WJ26_CLODI</name>
<gene>
    <name evidence="5" type="ORF">BN1095_330143</name>
    <name evidence="3" type="ORF">BN1096_520483</name>
    <name evidence="4" type="ORF">BN1097_630131</name>
    <name evidence="6" type="ORF">KRM00_001809</name>
    <name evidence="7" type="ORF">KRQ00_000389</name>
    <name evidence="8" type="ORF">KRQ00_004231</name>
    <name evidence="10" type="ORF">SAMEA1402399_00511</name>
    <name evidence="9" type="ORF">SAMEA3375112_02187</name>
</gene>
<accession>A0A031WJ26</accession>
<reference evidence="6" key="4">
    <citation type="submission" date="2021-06" db="EMBL/GenBank/DDBJ databases">
        <authorList>
            <consortium name="NCBI Pathogen Detection Project"/>
        </authorList>
    </citation>
    <scope>NUCLEOTIDE SEQUENCE</scope>
    <source>
        <strain evidence="7">Clostridioides</strain>
        <strain evidence="6">HN1000</strain>
    </source>
</reference>
<dbReference type="Proteomes" id="UP000411588">
    <property type="component" value="Unassembled WGS sequence"/>
</dbReference>
<dbReference type="EMBL" id="FUPS01000007">
    <property type="protein sequence ID" value="SJS48856.1"/>
    <property type="molecule type" value="Genomic_DNA"/>
</dbReference>
<evidence type="ECO:0000313" key="7">
    <source>
        <dbReference type="EMBL" id="HBH2618664.1"/>
    </source>
</evidence>
<dbReference type="InterPro" id="IPR036514">
    <property type="entry name" value="SGNH_hydro_sf"/>
</dbReference>
<dbReference type="GO" id="GO:0016787">
    <property type="term" value="F:hydrolase activity"/>
    <property type="evidence" value="ECO:0007669"/>
    <property type="project" value="UniProtKB-KW"/>
</dbReference>
<keyword evidence="1" id="KW-0378">Hydrolase</keyword>
<reference evidence="6" key="3">
    <citation type="journal article" date="2018" name="Genome Biol.">
        <title>SKESA: strategic k-mer extension for scrupulous assemblies.</title>
        <authorList>
            <person name="Souvorov A."/>
            <person name="Agarwala R."/>
            <person name="Lipman D.J."/>
        </authorList>
    </citation>
    <scope>NUCLEOTIDE SEQUENCE</scope>
    <source>
        <strain evidence="7">Clostridioides</strain>
        <strain evidence="6">HN1000</strain>
    </source>
</reference>
<evidence type="ECO:0000313" key="6">
    <source>
        <dbReference type="EMBL" id="HBH1542327.1"/>
    </source>
</evidence>
<dbReference type="EMBL" id="DAEPXK010000015">
    <property type="protein sequence ID" value="HBH1542327.1"/>
    <property type="molecule type" value="Genomic_DNA"/>
</dbReference>
<evidence type="ECO:0000313" key="12">
    <source>
        <dbReference type="Proteomes" id="UP000411588"/>
    </source>
</evidence>
<proteinExistence type="predicted"/>
<evidence type="ECO:0000313" key="10">
    <source>
        <dbReference type="EMBL" id="VFD29466.1"/>
    </source>
</evidence>
<dbReference type="SUPFAM" id="SSF52266">
    <property type="entry name" value="SGNH hydrolase"/>
    <property type="match status" value="1"/>
</dbReference>
<protein>
    <recommendedName>
        <fullName evidence="2">Sialate O-acetylesterase domain-containing protein</fullName>
    </recommendedName>
</protein>
<dbReference type="GeneID" id="66354630"/>
<dbReference type="EMBL" id="DAEQIJ010000069">
    <property type="protein sequence ID" value="HBH2622352.1"/>
    <property type="molecule type" value="Genomic_DNA"/>
</dbReference>
<feature type="domain" description="Sialate O-acetylesterase" evidence="2">
    <location>
        <begin position="4"/>
        <end position="231"/>
    </location>
</feature>
<dbReference type="EMBL" id="LK932505">
    <property type="protein sequence ID" value="CDS85795.1"/>
    <property type="molecule type" value="Genomic_DNA"/>
</dbReference>
<dbReference type="PANTHER" id="PTHR31988:SF19">
    <property type="entry name" value="9-O-ACETYL-N-ACETYLNEURAMINIC ACID DEACETYLASE-RELATED"/>
    <property type="match status" value="1"/>
</dbReference>
<evidence type="ECO:0000313" key="4">
    <source>
        <dbReference type="EMBL" id="CDS87586.1"/>
    </source>
</evidence>
<evidence type="ECO:0000259" key="2">
    <source>
        <dbReference type="Pfam" id="PF03629"/>
    </source>
</evidence>
<dbReference type="EMBL" id="LK932994">
    <property type="protein sequence ID" value="CDT14306.1"/>
    <property type="molecule type" value="Genomic_DNA"/>
</dbReference>
<dbReference type="EMBL" id="LK932402">
    <property type="protein sequence ID" value="CDS87586.1"/>
    <property type="molecule type" value="Genomic_DNA"/>
</dbReference>
<dbReference type="RefSeq" id="WP_003433827.1">
    <property type="nucleotide sequence ID" value="NZ_AP025558.1"/>
</dbReference>
<evidence type="ECO:0000313" key="3">
    <source>
        <dbReference type="EMBL" id="CDS85795.1"/>
    </source>
</evidence>
<dbReference type="AlphaFoldDB" id="A0A031WJ26"/>
<dbReference type="Proteomes" id="UP000189137">
    <property type="component" value="Unassembled WGS sequence"/>
</dbReference>
<dbReference type="EMBL" id="DAEQIJ010000001">
    <property type="protein sequence ID" value="HBH2618664.1"/>
    <property type="molecule type" value="Genomic_DNA"/>
</dbReference>
<dbReference type="Gene3D" id="3.40.50.1110">
    <property type="entry name" value="SGNH hydrolase"/>
    <property type="match status" value="1"/>
</dbReference>
<evidence type="ECO:0000313" key="8">
    <source>
        <dbReference type="EMBL" id="HBH2622352.1"/>
    </source>
</evidence>
<reference evidence="4" key="1">
    <citation type="submission" date="2014-07" db="EMBL/GenBank/DDBJ databases">
        <authorList>
            <person name="Monot Marc"/>
        </authorList>
    </citation>
    <scope>NUCLEOTIDE SEQUENCE</scope>
    <source>
        <strain evidence="5">7032989</strain>
        <strain evidence="4">7032994</strain>
    </source>
</reference>
<evidence type="ECO:0000313" key="5">
    <source>
        <dbReference type="EMBL" id="CDT14306.1"/>
    </source>
</evidence>